<keyword evidence="2" id="KW-0288">FMN</keyword>
<evidence type="ECO:0000259" key="5">
    <source>
        <dbReference type="Pfam" id="PF00296"/>
    </source>
</evidence>
<evidence type="ECO:0000256" key="3">
    <source>
        <dbReference type="ARBA" id="ARBA00023002"/>
    </source>
</evidence>
<dbReference type="InterPro" id="IPR011251">
    <property type="entry name" value="Luciferase-like_dom"/>
</dbReference>
<gene>
    <name evidence="6" type="ORF">QO033_18970</name>
</gene>
<dbReference type="EMBL" id="JASNJD010000018">
    <property type="protein sequence ID" value="MDK3019768.1"/>
    <property type="molecule type" value="Genomic_DNA"/>
</dbReference>
<dbReference type="InterPro" id="IPR051260">
    <property type="entry name" value="Diverse_substr_monoxygenases"/>
</dbReference>
<organism evidence="6 7">
    <name type="scientific">Pseudodonghicola flavimaris</name>
    <dbReference type="NCBI Taxonomy" id="3050036"/>
    <lineage>
        <taxon>Bacteria</taxon>
        <taxon>Pseudomonadati</taxon>
        <taxon>Pseudomonadota</taxon>
        <taxon>Alphaproteobacteria</taxon>
        <taxon>Rhodobacterales</taxon>
        <taxon>Paracoccaceae</taxon>
        <taxon>Pseudodonghicola</taxon>
    </lineage>
</organism>
<dbReference type="PANTHER" id="PTHR30011:SF16">
    <property type="entry name" value="C2H2 FINGER DOMAIN TRANSCRIPTION FACTOR (EUROFUNG)-RELATED"/>
    <property type="match status" value="1"/>
</dbReference>
<keyword evidence="3 6" id="KW-0560">Oxidoreductase</keyword>
<dbReference type="InterPro" id="IPR020020">
    <property type="entry name" value="Luciferase-type_oxidoreductase"/>
</dbReference>
<evidence type="ECO:0000256" key="4">
    <source>
        <dbReference type="ARBA" id="ARBA00023033"/>
    </source>
</evidence>
<dbReference type="SUPFAM" id="SSF51679">
    <property type="entry name" value="Bacterial luciferase-like"/>
    <property type="match status" value="1"/>
</dbReference>
<keyword evidence="1" id="KW-0285">Flavoprotein</keyword>
<dbReference type="GO" id="GO:0016491">
    <property type="term" value="F:oxidoreductase activity"/>
    <property type="evidence" value="ECO:0007669"/>
    <property type="project" value="UniProtKB-KW"/>
</dbReference>
<evidence type="ECO:0000256" key="1">
    <source>
        <dbReference type="ARBA" id="ARBA00022630"/>
    </source>
</evidence>
<dbReference type="RefSeq" id="WP_284482541.1">
    <property type="nucleotide sequence ID" value="NZ_JASNJD010000018.1"/>
</dbReference>
<dbReference type="NCBIfam" id="TIGR03571">
    <property type="entry name" value="lucif_BA3436"/>
    <property type="match status" value="1"/>
</dbReference>
<comment type="caution">
    <text evidence="6">The sequence shown here is derived from an EMBL/GenBank/DDBJ whole genome shotgun (WGS) entry which is preliminary data.</text>
</comment>
<dbReference type="InterPro" id="IPR036661">
    <property type="entry name" value="Luciferase-like_sf"/>
</dbReference>
<evidence type="ECO:0000313" key="7">
    <source>
        <dbReference type="Proteomes" id="UP001243757"/>
    </source>
</evidence>
<proteinExistence type="predicted"/>
<keyword evidence="7" id="KW-1185">Reference proteome</keyword>
<sequence>MLETTAMPRSFCRAFSENRLSVGLITPLEAYPDSPFPTLKDHQTVAKQAEDAGFGSIWLRDVPFYDPNFGDAAQMLDPFVYAGYLSAVTSTITLGTTGVVLPLREPVSVAKQALSVDRLTEGRFLLGLSTGDRPVEYPAFNIDFEDRGARYREAVEVIRTLSENRFPRAETMRFGTFSGNLDMHPKPVHGRLPIMAVGRSRQPIEWLARNVDAWIWAVDDDAAIREILAALKSAAGDGTPPAYGYSSFFDLDPNPEAPYQRFYNVVRIGRKALTERLLQHRDLGVRHVALNLKPSRRSAQSVIEEMGAHVLPALEAA</sequence>
<dbReference type="PANTHER" id="PTHR30011">
    <property type="entry name" value="ALKANESULFONATE MONOOXYGENASE-RELATED"/>
    <property type="match status" value="1"/>
</dbReference>
<accession>A0ABT7F581</accession>
<reference evidence="6 7" key="1">
    <citation type="submission" date="2023-05" db="EMBL/GenBank/DDBJ databases">
        <title>Pseudodonghicola sp. nov.</title>
        <authorList>
            <person name="Huang J."/>
        </authorList>
    </citation>
    <scope>NUCLEOTIDE SEQUENCE [LARGE SCALE GENOMIC DNA]</scope>
    <source>
        <strain evidence="6 7">IC7</strain>
    </source>
</reference>
<dbReference type="Pfam" id="PF00296">
    <property type="entry name" value="Bac_luciferase"/>
    <property type="match status" value="1"/>
</dbReference>
<evidence type="ECO:0000313" key="6">
    <source>
        <dbReference type="EMBL" id="MDK3019768.1"/>
    </source>
</evidence>
<feature type="domain" description="Luciferase-like" evidence="5">
    <location>
        <begin position="35"/>
        <end position="263"/>
    </location>
</feature>
<evidence type="ECO:0000256" key="2">
    <source>
        <dbReference type="ARBA" id="ARBA00022643"/>
    </source>
</evidence>
<protein>
    <submittedName>
        <fullName evidence="6">TIGR03571 family LLM class oxidoreductase</fullName>
        <ecNumber evidence="6">1.-.-.-</ecNumber>
    </submittedName>
</protein>
<dbReference type="Proteomes" id="UP001243757">
    <property type="component" value="Unassembled WGS sequence"/>
</dbReference>
<name>A0ABT7F581_9RHOB</name>
<dbReference type="Gene3D" id="3.20.20.30">
    <property type="entry name" value="Luciferase-like domain"/>
    <property type="match status" value="1"/>
</dbReference>
<dbReference type="EC" id="1.-.-.-" evidence="6"/>
<keyword evidence="4" id="KW-0503">Monooxygenase</keyword>